<proteinExistence type="predicted"/>
<reference evidence="1" key="1">
    <citation type="journal article" date="2022" name="bioRxiv">
        <title>Sequencing and chromosome-scale assembly of the giantPleurodeles waltlgenome.</title>
        <authorList>
            <person name="Brown T."/>
            <person name="Elewa A."/>
            <person name="Iarovenko S."/>
            <person name="Subramanian E."/>
            <person name="Araus A.J."/>
            <person name="Petzold A."/>
            <person name="Susuki M."/>
            <person name="Suzuki K.-i.T."/>
            <person name="Hayashi T."/>
            <person name="Toyoda A."/>
            <person name="Oliveira C."/>
            <person name="Osipova E."/>
            <person name="Leigh N.D."/>
            <person name="Simon A."/>
            <person name="Yun M.H."/>
        </authorList>
    </citation>
    <scope>NUCLEOTIDE SEQUENCE</scope>
    <source>
        <strain evidence="1">20211129_DDA</strain>
        <tissue evidence="1">Liver</tissue>
    </source>
</reference>
<feature type="non-terminal residue" evidence="1">
    <location>
        <position position="62"/>
    </location>
</feature>
<dbReference type="Proteomes" id="UP001066276">
    <property type="component" value="Chromosome 12"/>
</dbReference>
<gene>
    <name evidence="1" type="ORF">NDU88_001767</name>
</gene>
<dbReference type="EMBL" id="JANPWB010000016">
    <property type="protein sequence ID" value="KAJ1081588.1"/>
    <property type="molecule type" value="Genomic_DNA"/>
</dbReference>
<organism evidence="1 2">
    <name type="scientific">Pleurodeles waltl</name>
    <name type="common">Iberian ribbed newt</name>
    <dbReference type="NCBI Taxonomy" id="8319"/>
    <lineage>
        <taxon>Eukaryota</taxon>
        <taxon>Metazoa</taxon>
        <taxon>Chordata</taxon>
        <taxon>Craniata</taxon>
        <taxon>Vertebrata</taxon>
        <taxon>Euteleostomi</taxon>
        <taxon>Amphibia</taxon>
        <taxon>Batrachia</taxon>
        <taxon>Caudata</taxon>
        <taxon>Salamandroidea</taxon>
        <taxon>Salamandridae</taxon>
        <taxon>Pleurodelinae</taxon>
        <taxon>Pleurodeles</taxon>
    </lineage>
</organism>
<dbReference type="AlphaFoldDB" id="A0AAV7KX28"/>
<sequence length="62" mass="7050">VWRASDHAVSPLVLEKEHRSKTKQCLWSPTAKECLDIRAHDIFGTSQGSRGHSDPTQFSLFR</sequence>
<keyword evidence="2" id="KW-1185">Reference proteome</keyword>
<protein>
    <submittedName>
        <fullName evidence="1">Uncharacterized protein</fullName>
    </submittedName>
</protein>
<comment type="caution">
    <text evidence="1">The sequence shown here is derived from an EMBL/GenBank/DDBJ whole genome shotgun (WGS) entry which is preliminary data.</text>
</comment>
<accession>A0AAV7KX28</accession>
<name>A0AAV7KX28_PLEWA</name>
<feature type="non-terminal residue" evidence="1">
    <location>
        <position position="1"/>
    </location>
</feature>
<evidence type="ECO:0000313" key="1">
    <source>
        <dbReference type="EMBL" id="KAJ1081588.1"/>
    </source>
</evidence>
<evidence type="ECO:0000313" key="2">
    <source>
        <dbReference type="Proteomes" id="UP001066276"/>
    </source>
</evidence>